<reference evidence="1" key="1">
    <citation type="journal article" date="2014" name="Genome Biol. Evol.">
        <title>Pangenome evidence for extensive interdomain horizontal transfer affecting lineage core and shell genes in uncultured planktonic thaumarchaeota and euryarchaeota.</title>
        <authorList>
            <person name="Deschamps P."/>
            <person name="Zivanovic Y."/>
            <person name="Moreira D."/>
            <person name="Rodriguez-Valera F."/>
            <person name="Lopez-Garcia P."/>
        </authorList>
    </citation>
    <scope>NUCLEOTIDE SEQUENCE</scope>
</reference>
<protein>
    <submittedName>
        <fullName evidence="1">Uncharacterized protein</fullName>
    </submittedName>
</protein>
<sequence>MISERKLVEMRAPPRREDIALILWGPKRISQWLGTAVLTGELEVDFTSSPSETMVNVVERAEVAEPPPAGIAIRPRIQLSNWFIEQGFEPLATQPLLLAAKLWTIEGNLVGPEDARERNSWALLEDPFSGTFERAGELDTLEHIPNLERLVSDNWLDDSSLRAALPELCEERRSWEVRQQGDEGSVLGNLLHWWKLELDSAVFTPREAFLPAWKVNVPGRGWIIVHGLTGRMLSSPN</sequence>
<name>A0A075HD65_9EURY</name>
<evidence type="ECO:0000313" key="1">
    <source>
        <dbReference type="EMBL" id="AIF13839.1"/>
    </source>
</evidence>
<organism evidence="1">
    <name type="scientific">uncultured marine group II/III euryarchaeote KM3_64_C08</name>
    <dbReference type="NCBI Taxonomy" id="1456479"/>
    <lineage>
        <taxon>Archaea</taxon>
        <taxon>Methanobacteriati</taxon>
        <taxon>Methanobacteriota</taxon>
        <taxon>environmental samples</taxon>
    </lineage>
</organism>
<accession>A0A075HD65</accession>
<proteinExistence type="predicted"/>
<dbReference type="AlphaFoldDB" id="A0A075HD65"/>
<dbReference type="EMBL" id="KF900985">
    <property type="protein sequence ID" value="AIF13839.1"/>
    <property type="molecule type" value="Genomic_DNA"/>
</dbReference>